<keyword evidence="6 10" id="KW-0472">Membrane</keyword>
<feature type="compositionally biased region" description="Polar residues" evidence="9">
    <location>
        <begin position="197"/>
        <end position="208"/>
    </location>
</feature>
<dbReference type="SUPFAM" id="SSF81324">
    <property type="entry name" value="Voltage-gated potassium channels"/>
    <property type="match status" value="2"/>
</dbReference>
<dbReference type="InterPro" id="IPR003280">
    <property type="entry name" value="2pore_dom_K_chnl"/>
</dbReference>
<dbReference type="InterPro" id="IPR008253">
    <property type="entry name" value="Marvel"/>
</dbReference>
<evidence type="ECO:0000256" key="4">
    <source>
        <dbReference type="ARBA" id="ARBA00022989"/>
    </source>
</evidence>
<dbReference type="PANTHER" id="PTHR11003">
    <property type="entry name" value="POTASSIUM CHANNEL, SUBFAMILY K"/>
    <property type="match status" value="1"/>
</dbReference>
<evidence type="ECO:0000256" key="6">
    <source>
        <dbReference type="ARBA" id="ARBA00023136"/>
    </source>
</evidence>
<name>A0A4V6J9G1_GIBZA</name>
<feature type="transmembrane region" description="Helical" evidence="10">
    <location>
        <begin position="603"/>
        <end position="622"/>
    </location>
</feature>
<evidence type="ECO:0000313" key="13">
    <source>
        <dbReference type="EMBL" id="VIO56155.1"/>
    </source>
</evidence>
<feature type="region of interest" description="Disordered" evidence="9">
    <location>
        <begin position="186"/>
        <end position="224"/>
    </location>
</feature>
<evidence type="ECO:0000259" key="12">
    <source>
        <dbReference type="Pfam" id="PF07885"/>
    </source>
</evidence>
<evidence type="ECO:0000256" key="8">
    <source>
        <dbReference type="RuleBase" id="RU003857"/>
    </source>
</evidence>
<dbReference type="PANTHER" id="PTHR11003:SF342">
    <property type="entry name" value="OUTWARD-RECTIFIER POTASSIUM CHANNEL TOK1"/>
    <property type="match status" value="1"/>
</dbReference>
<feature type="transmembrane region" description="Helical" evidence="10">
    <location>
        <begin position="415"/>
        <end position="433"/>
    </location>
</feature>
<feature type="transmembrane region" description="Helical" evidence="10">
    <location>
        <begin position="439"/>
        <end position="459"/>
    </location>
</feature>
<keyword evidence="2 8" id="KW-0813">Transport</keyword>
<feature type="transmembrane region" description="Helical" evidence="10">
    <location>
        <begin position="250"/>
        <end position="274"/>
    </location>
</feature>
<evidence type="ECO:0000256" key="7">
    <source>
        <dbReference type="ARBA" id="ARBA00023303"/>
    </source>
</evidence>
<feature type="transmembrane region" description="Helical" evidence="10">
    <location>
        <begin position="541"/>
        <end position="562"/>
    </location>
</feature>
<keyword evidence="3 8" id="KW-0812">Transmembrane</keyword>
<feature type="transmembrane region" description="Helical" evidence="10">
    <location>
        <begin position="145"/>
        <end position="166"/>
    </location>
</feature>
<dbReference type="GO" id="GO:0022841">
    <property type="term" value="F:potassium ion leak channel activity"/>
    <property type="evidence" value="ECO:0007669"/>
    <property type="project" value="TreeGrafter"/>
</dbReference>
<accession>A0A4V6J9G1</accession>
<proteinExistence type="inferred from homology"/>
<dbReference type="Pfam" id="PF01284">
    <property type="entry name" value="MARVEL"/>
    <property type="match status" value="1"/>
</dbReference>
<feature type="transmembrane region" description="Helical" evidence="10">
    <location>
        <begin position="47"/>
        <end position="65"/>
    </location>
</feature>
<dbReference type="GO" id="GO:0005886">
    <property type="term" value="C:plasma membrane"/>
    <property type="evidence" value="ECO:0007669"/>
    <property type="project" value="TreeGrafter"/>
</dbReference>
<evidence type="ECO:0000256" key="5">
    <source>
        <dbReference type="ARBA" id="ARBA00023065"/>
    </source>
</evidence>
<dbReference type="GO" id="GO:0015271">
    <property type="term" value="F:outward rectifier potassium channel activity"/>
    <property type="evidence" value="ECO:0007669"/>
    <property type="project" value="TreeGrafter"/>
</dbReference>
<evidence type="ECO:0000256" key="9">
    <source>
        <dbReference type="SAM" id="MobiDB-lite"/>
    </source>
</evidence>
<feature type="transmembrane region" description="Helical" evidence="10">
    <location>
        <begin position="20"/>
        <end position="41"/>
    </location>
</feature>
<dbReference type="Pfam" id="PF07885">
    <property type="entry name" value="Ion_trans_2"/>
    <property type="match status" value="2"/>
</dbReference>
<keyword evidence="5 8" id="KW-0406">Ion transport</keyword>
<comment type="subcellular location">
    <subcellularLocation>
        <location evidence="1">Membrane</location>
        <topology evidence="1">Multi-pass membrane protein</topology>
    </subcellularLocation>
</comment>
<feature type="transmembrane region" description="Helical" evidence="10">
    <location>
        <begin position="343"/>
        <end position="365"/>
    </location>
</feature>
<gene>
    <name evidence="13" type="ORF">FUG_LOCUS202792</name>
</gene>
<dbReference type="AlphaFoldDB" id="A0A4V6J9G1"/>
<dbReference type="PRINTS" id="PR01333">
    <property type="entry name" value="2POREKCHANEL"/>
</dbReference>
<feature type="domain" description="Potassium channel" evidence="12">
    <location>
        <begin position="390"/>
        <end position="463"/>
    </location>
</feature>
<dbReference type="Gene3D" id="1.10.287.70">
    <property type="match status" value="2"/>
</dbReference>
<dbReference type="InterPro" id="IPR013099">
    <property type="entry name" value="K_chnl_dom"/>
</dbReference>
<evidence type="ECO:0000256" key="3">
    <source>
        <dbReference type="ARBA" id="ARBA00022692"/>
    </source>
</evidence>
<feature type="transmembrane region" description="Helical" evidence="10">
    <location>
        <begin position="72"/>
        <end position="90"/>
    </location>
</feature>
<protein>
    <submittedName>
        <fullName evidence="13">Uncharacterized protein</fullName>
    </submittedName>
</protein>
<feature type="transmembrane region" description="Helical" evidence="10">
    <location>
        <begin position="385"/>
        <end position="403"/>
    </location>
</feature>
<keyword evidence="4 10" id="KW-1133">Transmembrane helix</keyword>
<feature type="domain" description="Potassium channel" evidence="12">
    <location>
        <begin position="551"/>
        <end position="626"/>
    </location>
</feature>
<organism evidence="13">
    <name type="scientific">Gibberella zeae</name>
    <name type="common">Wheat head blight fungus</name>
    <name type="synonym">Fusarium graminearum</name>
    <dbReference type="NCBI Taxonomy" id="5518"/>
    <lineage>
        <taxon>Eukaryota</taxon>
        <taxon>Fungi</taxon>
        <taxon>Dikarya</taxon>
        <taxon>Ascomycota</taxon>
        <taxon>Pezizomycotina</taxon>
        <taxon>Sordariomycetes</taxon>
        <taxon>Hypocreomycetidae</taxon>
        <taxon>Hypocreales</taxon>
        <taxon>Nectriaceae</taxon>
        <taxon>Fusarium</taxon>
    </lineage>
</organism>
<dbReference type="GO" id="GO:0030322">
    <property type="term" value="P:stabilization of membrane potential"/>
    <property type="evidence" value="ECO:0007669"/>
    <property type="project" value="TreeGrafter"/>
</dbReference>
<evidence type="ECO:0000256" key="10">
    <source>
        <dbReference type="SAM" id="Phobius"/>
    </source>
</evidence>
<dbReference type="EMBL" id="CAAKMV010000123">
    <property type="protein sequence ID" value="VIO56155.1"/>
    <property type="molecule type" value="Genomic_DNA"/>
</dbReference>
<evidence type="ECO:0000256" key="1">
    <source>
        <dbReference type="ARBA" id="ARBA00004141"/>
    </source>
</evidence>
<feature type="transmembrane region" description="Helical" evidence="10">
    <location>
        <begin position="302"/>
        <end position="323"/>
    </location>
</feature>
<reference evidence="13" key="1">
    <citation type="submission" date="2019-04" db="EMBL/GenBank/DDBJ databases">
        <authorList>
            <person name="Melise S."/>
            <person name="Noan J."/>
            <person name="Okalmin O."/>
        </authorList>
    </citation>
    <scope>NUCLEOTIDE SEQUENCE</scope>
    <source>
        <strain evidence="13">FN9</strain>
    </source>
</reference>
<comment type="similarity">
    <text evidence="8">Belongs to the two pore domain potassium channel (TC 1.A.1.8) family.</text>
</comment>
<sequence length="861" mass="97443">MAESGVAHKVISVILRLSELASAIIVLGILSRLTYLVGIAGDSVDGRIIYVIVVASLGIMYSIMFCAPFKSLFLGFPFDFVMFVMWLVAYCLLQTKTGTHTCTARWYYNYWGYYWGRYWTHGPPGTVAVNSAGCSSWRTVLSFSFIAWFLHLLSGILGVYVFHTYIKLDETKRDIQQHAEKLVKPDPRARGYDRSPENQTGETHSSMASYDEESHNQLSDGNHTGVVNETEYFKKTDFENASNHKGPPRYWWFLSTGFPMIVGTLGPVASAFSICSMSEPWRQQTSPEIDIQNAPSIEDPPWLLIIETVQLLVSLISNLFFLLTNHLRDSDMHDGDFIWSQSFYYGMWAAILYFVDATLLVTTYWSICTGHYHKTASMTTSQRTLMLQSIMLLLYLLLGAYVFSKVESWEYLDAVYWAFVTLFTVGFGDYYPGTTLGRGLLIPFALAGIISLGLVISSVRSLIIEEGSRYVSTAISNRRRERMVKKLLSRGHGDVFEPIQDGIGMVAMGKDEPHQNEFERRKAEFTLMRRIQAKASTRRRWLAMAISTFLWLVLWLLGAVVFQHTEQTYQGWSYFDAFYFCFEAWTTIGYGDLKPVSNAGKSFYVFWSLLSLPIMTVLISNASDTVVRIIRDVTILIGNVTILPNDRPFLRNLKGLINKVTFGKVFSSQVSEPLIPAVCGGSLQKGNIEKSYGNSRHDRLFTIAGNDTTLPSRPLGTRLSSTSTPDLGCHAQNLITMIDAQALLLSEIQNVTIHLQESRPHQYTFEQWAWYLKILGEDESSPETHCSENLQSKQPMGIHNGSDDGLKWSWVGDGSPLLGCQSESQWILERLIDRLRTSLLTNMTPQLHLNDRLSDEKARSR</sequence>
<keyword evidence="7 8" id="KW-0407">Ion channel</keyword>
<evidence type="ECO:0000256" key="2">
    <source>
        <dbReference type="ARBA" id="ARBA00022448"/>
    </source>
</evidence>
<feature type="compositionally biased region" description="Basic and acidic residues" evidence="9">
    <location>
        <begin position="186"/>
        <end position="196"/>
    </location>
</feature>
<evidence type="ECO:0000259" key="11">
    <source>
        <dbReference type="Pfam" id="PF01284"/>
    </source>
</evidence>
<feature type="domain" description="MARVEL" evidence="11">
    <location>
        <begin position="11"/>
        <end position="155"/>
    </location>
</feature>